<feature type="compositionally biased region" description="Polar residues" evidence="1">
    <location>
        <begin position="142"/>
        <end position="154"/>
    </location>
</feature>
<feature type="compositionally biased region" description="Basic and acidic residues" evidence="1">
    <location>
        <begin position="155"/>
        <end position="167"/>
    </location>
</feature>
<reference evidence="2 3" key="1">
    <citation type="submission" date="2019-02" db="EMBL/GenBank/DDBJ databases">
        <title>Genomic Encyclopedia of Type Strains, Phase IV (KMG-IV): sequencing the most valuable type-strain genomes for metagenomic binning, comparative biology and taxonomic classification.</title>
        <authorList>
            <person name="Goeker M."/>
        </authorList>
    </citation>
    <scope>NUCLEOTIDE SEQUENCE [LARGE SCALE GENOMIC DNA]</scope>
    <source>
        <strain evidence="2 3">DSM 17196</strain>
    </source>
</reference>
<gene>
    <name evidence="2" type="ORF">EV197_1167</name>
</gene>
<evidence type="ECO:0000256" key="1">
    <source>
        <dbReference type="SAM" id="MobiDB-lite"/>
    </source>
</evidence>
<comment type="caution">
    <text evidence="2">The sequence shown here is derived from an EMBL/GenBank/DDBJ whole genome shotgun (WGS) entry which is preliminary data.</text>
</comment>
<dbReference type="RefSeq" id="WP_130285748.1">
    <property type="nucleotide sequence ID" value="NZ_SGXE01000001.1"/>
</dbReference>
<evidence type="ECO:0000313" key="3">
    <source>
        <dbReference type="Proteomes" id="UP000292262"/>
    </source>
</evidence>
<protein>
    <submittedName>
        <fullName evidence="2">Uncharacterized protein</fullName>
    </submittedName>
</protein>
<dbReference type="AlphaFoldDB" id="A0A4Q7PHA9"/>
<dbReference type="OrthoDB" id="1274006at2"/>
<proteinExistence type="predicted"/>
<name>A0A4Q7PHA9_9FLAO</name>
<accession>A0A4Q7PHA9</accession>
<sequence>MTRFILVFVLVFCFFPLSAQKKVNDYKYILVPEQYGFLNEANQYQLNALTKFLFKKYGFTAYIEGEEVPKDLQDNGCLALQADLMRDSGLFLTKLKVVLKNCSGSVVYTSMEGTSKEKEYKRAYQEALREAFKSMEQLNYNYQPGNESSPNTGITKKETSTTKKNDAPEEVVVQAVPSIPTNEALLKEYSFNGDTFKIVPKPFGYSMVILKEKNTNEIAKLYQTSRENDFLVIGEEYTGSGFFDTYGNFILHRINPVTQKLITDTFGRQ</sequence>
<evidence type="ECO:0000313" key="2">
    <source>
        <dbReference type="EMBL" id="RZS99936.1"/>
    </source>
</evidence>
<feature type="region of interest" description="Disordered" evidence="1">
    <location>
        <begin position="142"/>
        <end position="168"/>
    </location>
</feature>
<dbReference type="EMBL" id="SGXE01000001">
    <property type="protein sequence ID" value="RZS99936.1"/>
    <property type="molecule type" value="Genomic_DNA"/>
</dbReference>
<organism evidence="2 3">
    <name type="scientific">Aquimarina brevivitae</name>
    <dbReference type="NCBI Taxonomy" id="323412"/>
    <lineage>
        <taxon>Bacteria</taxon>
        <taxon>Pseudomonadati</taxon>
        <taxon>Bacteroidota</taxon>
        <taxon>Flavobacteriia</taxon>
        <taxon>Flavobacteriales</taxon>
        <taxon>Flavobacteriaceae</taxon>
        <taxon>Aquimarina</taxon>
    </lineage>
</organism>
<dbReference type="Proteomes" id="UP000292262">
    <property type="component" value="Unassembled WGS sequence"/>
</dbReference>
<keyword evidence="3" id="KW-1185">Reference proteome</keyword>